<dbReference type="InterPro" id="IPR050855">
    <property type="entry name" value="NDM-1-like"/>
</dbReference>
<comment type="caution">
    <text evidence="3">The sequence shown here is derived from an EMBL/GenBank/DDBJ whole genome shotgun (WGS) entry which is preliminary data.</text>
</comment>
<feature type="domain" description="Metallo-beta-lactamase" evidence="2">
    <location>
        <begin position="52"/>
        <end position="232"/>
    </location>
</feature>
<reference evidence="3" key="1">
    <citation type="journal article" date="2014" name="Int. J. Syst. Evol. Microbiol.">
        <title>Complete genome sequence of Corynebacterium casei LMG S-19264T (=DSM 44701T), isolated from a smear-ripened cheese.</title>
        <authorList>
            <consortium name="US DOE Joint Genome Institute (JGI-PGF)"/>
            <person name="Walter F."/>
            <person name="Albersmeier A."/>
            <person name="Kalinowski J."/>
            <person name="Ruckert C."/>
        </authorList>
    </citation>
    <scope>NUCLEOTIDE SEQUENCE</scope>
    <source>
        <strain evidence="3">CGMCC 1.15360</strain>
    </source>
</reference>
<dbReference type="InterPro" id="IPR001279">
    <property type="entry name" value="Metallo-B-lactamas"/>
</dbReference>
<dbReference type="AlphaFoldDB" id="A0A916YZT2"/>
<dbReference type="InterPro" id="IPR030811">
    <property type="entry name" value="SoxH-rel_PQQ_1"/>
</dbReference>
<evidence type="ECO:0000256" key="1">
    <source>
        <dbReference type="ARBA" id="ARBA00005250"/>
    </source>
</evidence>
<dbReference type="CDD" id="cd16282">
    <property type="entry name" value="metallo-hydrolase-like_MBL-fold"/>
    <property type="match status" value="1"/>
</dbReference>
<sequence>MPVAVAGHGLAATALAQQFATGYHPRAESIADGIWMVRGADEAIAMTNGGAIANSAFIATDEGTILFDPGPSREYALALTALAEEVTGKPVTRVYVSHLHPDHALGAAGFAPELLHALPETRRELVDEGEGFADGMYRILADWMKGTALVLPNGDVKPGDVTYGGRKLRLLALQGHSGGDLALLDHATGTLIAGDLVFNNRAPATPHADIAAWQKSLTELAAVPHNILLPGHGPLDTGGLNTGGLDTGGLDTGGQDAIAQTADWLGWLDGALHDAVAQGLDMAEAGNIAIPGRFAGVKLARYELQRSVSHFYPALEAELLPRL</sequence>
<dbReference type="Gene3D" id="3.60.15.10">
    <property type="entry name" value="Ribonuclease Z/Hydroxyacylglutathione hydrolase-like"/>
    <property type="match status" value="1"/>
</dbReference>
<organism evidence="3 4">
    <name type="scientific">Croceicoccus mobilis</name>
    <dbReference type="NCBI Taxonomy" id="1703339"/>
    <lineage>
        <taxon>Bacteria</taxon>
        <taxon>Pseudomonadati</taxon>
        <taxon>Pseudomonadota</taxon>
        <taxon>Alphaproteobacteria</taxon>
        <taxon>Sphingomonadales</taxon>
        <taxon>Erythrobacteraceae</taxon>
        <taxon>Croceicoccus</taxon>
    </lineage>
</organism>
<keyword evidence="4" id="KW-1185">Reference proteome</keyword>
<accession>A0A916YZT2</accession>
<evidence type="ECO:0000259" key="2">
    <source>
        <dbReference type="SMART" id="SM00849"/>
    </source>
</evidence>
<dbReference type="EMBL" id="BMIP01000003">
    <property type="protein sequence ID" value="GGD68996.1"/>
    <property type="molecule type" value="Genomic_DNA"/>
</dbReference>
<dbReference type="Pfam" id="PF00753">
    <property type="entry name" value="Lactamase_B"/>
    <property type="match status" value="1"/>
</dbReference>
<dbReference type="PANTHER" id="PTHR42951">
    <property type="entry name" value="METALLO-BETA-LACTAMASE DOMAIN-CONTAINING"/>
    <property type="match status" value="1"/>
</dbReference>
<gene>
    <name evidence="3" type="ORF">GCM10010990_18200</name>
</gene>
<dbReference type="Proteomes" id="UP000612349">
    <property type="component" value="Unassembled WGS sequence"/>
</dbReference>
<dbReference type="PANTHER" id="PTHR42951:SF4">
    <property type="entry name" value="ACYL-COENZYME A THIOESTERASE MBLAC2"/>
    <property type="match status" value="1"/>
</dbReference>
<dbReference type="SUPFAM" id="SSF56281">
    <property type="entry name" value="Metallo-hydrolase/oxidoreductase"/>
    <property type="match status" value="1"/>
</dbReference>
<comment type="similarity">
    <text evidence="1">Belongs to the metallo-beta-lactamase superfamily. Class-B beta-lactamase family.</text>
</comment>
<proteinExistence type="inferred from homology"/>
<dbReference type="InterPro" id="IPR036866">
    <property type="entry name" value="RibonucZ/Hydroxyglut_hydro"/>
</dbReference>
<reference evidence="3" key="2">
    <citation type="submission" date="2020-09" db="EMBL/GenBank/DDBJ databases">
        <authorList>
            <person name="Sun Q."/>
            <person name="Zhou Y."/>
        </authorList>
    </citation>
    <scope>NUCLEOTIDE SEQUENCE</scope>
    <source>
        <strain evidence="3">CGMCC 1.15360</strain>
    </source>
</reference>
<protein>
    <recommendedName>
        <fullName evidence="2">Metallo-beta-lactamase domain-containing protein</fullName>
    </recommendedName>
</protein>
<evidence type="ECO:0000313" key="4">
    <source>
        <dbReference type="Proteomes" id="UP000612349"/>
    </source>
</evidence>
<dbReference type="SMART" id="SM00849">
    <property type="entry name" value="Lactamase_B"/>
    <property type="match status" value="1"/>
</dbReference>
<name>A0A916YZT2_9SPHN</name>
<dbReference type="GO" id="GO:0017001">
    <property type="term" value="P:antibiotic catabolic process"/>
    <property type="evidence" value="ECO:0007669"/>
    <property type="project" value="UniProtKB-ARBA"/>
</dbReference>
<dbReference type="NCBIfam" id="TIGR04558">
    <property type="entry name" value="SoxH_rel_PQQ_1"/>
    <property type="match status" value="1"/>
</dbReference>
<evidence type="ECO:0000313" key="3">
    <source>
        <dbReference type="EMBL" id="GGD68996.1"/>
    </source>
</evidence>